<feature type="binding site" evidence="2">
    <location>
        <position position="39"/>
    </location>
    <ligand>
        <name>Mg(2+)</name>
        <dbReference type="ChEBI" id="CHEBI:18420"/>
        <label>3</label>
    </ligand>
</feature>
<keyword evidence="2 5" id="KW-0418">Kinase</keyword>
<proteinExistence type="inferred from homology"/>
<reference evidence="5" key="2">
    <citation type="submission" date="2006-05" db="EMBL/GenBank/DDBJ databases">
        <title>Sequencing of the draft genome and assembly of Desulfuromonas acetoxidans DSM 684.</title>
        <authorList>
            <consortium name="US DOE Joint Genome Institute (JGI-PGF)"/>
            <person name="Copeland A."/>
            <person name="Lucas S."/>
            <person name="Lapidus A."/>
            <person name="Barry K."/>
            <person name="Detter J.C."/>
            <person name="Glavina del Rio T."/>
            <person name="Hammon N."/>
            <person name="Israni S."/>
            <person name="Dalin E."/>
            <person name="Tice H."/>
            <person name="Bruce D."/>
            <person name="Pitluck S."/>
            <person name="Richardson P."/>
        </authorList>
    </citation>
    <scope>NUCLEOTIDE SEQUENCE [LARGE SCALE GENOMIC DNA]</scope>
    <source>
        <strain evidence="5">DSM 684</strain>
    </source>
</reference>
<sequence>MTKTTSLTSLAQAGEFGLIERIKRQAQQGDSVVLGIGDDCSATHVAEGKVLLTSKDLLIEEVHFRRCWTDMYSLGRKSAAVNLSDIAAMGGTPHHLYLGVGLPADLSLAEVDNFSRGFLDEVDQAGASLCGGDTCRSSDKLIISVTVQGSVSATQMLSRKTAQEGEALFVSGTLGDSALALALLLRGENPSDFLCQRHHRPTPRLALGQALAQQGIATSMIDISDGLLSDLGHILKQSALGAHIDQQQIPLSSDTRQHLHDHPADEDLILQGGEDYELLFSAPSCCSDAIDALGHRLNLPLTRIGTLLAAEQGLTLVQLNGQEQRVEARGFNHFRS</sequence>
<comment type="similarity">
    <text evidence="2">Belongs to the thiamine-monophosphate kinase family.</text>
</comment>
<accession>Q1JW21</accession>
<dbReference type="NCBIfam" id="TIGR01379">
    <property type="entry name" value="thiL"/>
    <property type="match status" value="1"/>
</dbReference>
<dbReference type="EMBL" id="AAEW02000027">
    <property type="protein sequence ID" value="EAT14425.1"/>
    <property type="molecule type" value="Genomic_DNA"/>
</dbReference>
<dbReference type="SUPFAM" id="SSF55326">
    <property type="entry name" value="PurM N-terminal domain-like"/>
    <property type="match status" value="1"/>
</dbReference>
<keyword evidence="2" id="KW-0067">ATP-binding</keyword>
<gene>
    <name evidence="2" type="primary">thiL</name>
    <name evidence="5" type="ORF">Dace_0254</name>
</gene>
<feature type="domain" description="PurM-like C-terminal" evidence="4">
    <location>
        <begin position="163"/>
        <end position="281"/>
    </location>
</feature>
<keyword evidence="2" id="KW-0460">Magnesium</keyword>
<evidence type="ECO:0000313" key="6">
    <source>
        <dbReference type="Proteomes" id="UP000005695"/>
    </source>
</evidence>
<feature type="binding site" evidence="2">
    <location>
        <position position="225"/>
    </location>
    <ligand>
        <name>Mg(2+)</name>
        <dbReference type="ChEBI" id="CHEBI:18420"/>
        <label>5</label>
    </ligand>
</feature>
<dbReference type="Pfam" id="PF00586">
    <property type="entry name" value="AIRS"/>
    <property type="match status" value="1"/>
</dbReference>
<feature type="binding site" evidence="2">
    <location>
        <position position="56"/>
    </location>
    <ligand>
        <name>Mg(2+)</name>
        <dbReference type="ChEBI" id="CHEBI:18420"/>
        <label>1</label>
    </ligand>
</feature>
<dbReference type="InterPro" id="IPR036921">
    <property type="entry name" value="PurM-like_N_sf"/>
</dbReference>
<dbReference type="InterPro" id="IPR010918">
    <property type="entry name" value="PurM-like_C_dom"/>
</dbReference>
<dbReference type="GO" id="GO:0005524">
    <property type="term" value="F:ATP binding"/>
    <property type="evidence" value="ECO:0007669"/>
    <property type="project" value="UniProtKB-UniRule"/>
</dbReference>
<dbReference type="AlphaFoldDB" id="Q1JW21"/>
<evidence type="ECO:0000259" key="4">
    <source>
        <dbReference type="Pfam" id="PF02769"/>
    </source>
</evidence>
<evidence type="ECO:0000313" key="5">
    <source>
        <dbReference type="EMBL" id="EAT14425.1"/>
    </source>
</evidence>
<feature type="binding site" evidence="2">
    <location>
        <position position="224"/>
    </location>
    <ligand>
        <name>ATP</name>
        <dbReference type="ChEBI" id="CHEBI:30616"/>
    </ligand>
</feature>
<feature type="binding site" evidence="2">
    <location>
        <position position="85"/>
    </location>
    <ligand>
        <name>Mg(2+)</name>
        <dbReference type="ChEBI" id="CHEBI:18420"/>
        <label>2</label>
    </ligand>
</feature>
<dbReference type="PANTHER" id="PTHR30270:SF0">
    <property type="entry name" value="THIAMINE-MONOPHOSPHATE KINASE"/>
    <property type="match status" value="1"/>
</dbReference>
<dbReference type="GO" id="GO:0009229">
    <property type="term" value="P:thiamine diphosphate biosynthetic process"/>
    <property type="evidence" value="ECO:0007669"/>
    <property type="project" value="UniProtKB-UniRule"/>
</dbReference>
<feature type="binding site" evidence="2">
    <location>
        <position position="85"/>
    </location>
    <ligand>
        <name>Mg(2+)</name>
        <dbReference type="ChEBI" id="CHEBI:18420"/>
        <label>4</label>
    </ligand>
</feature>
<dbReference type="Gene3D" id="3.30.1330.10">
    <property type="entry name" value="PurM-like, N-terminal domain"/>
    <property type="match status" value="1"/>
</dbReference>
<dbReference type="InterPro" id="IPR006283">
    <property type="entry name" value="ThiL-like"/>
</dbReference>
<keyword evidence="1 2" id="KW-0784">Thiamine biosynthesis</keyword>
<keyword evidence="2" id="KW-0547">Nucleotide-binding</keyword>
<organism evidence="5 6">
    <name type="scientific">Desulfuromonas acetoxidans (strain DSM 684 / 11070)</name>
    <dbReference type="NCBI Taxonomy" id="281689"/>
    <lineage>
        <taxon>Bacteria</taxon>
        <taxon>Pseudomonadati</taxon>
        <taxon>Thermodesulfobacteriota</taxon>
        <taxon>Desulfuromonadia</taxon>
        <taxon>Desulfuromonadales</taxon>
        <taxon>Desulfuromonadaceae</taxon>
        <taxon>Desulfuromonas</taxon>
    </lineage>
</organism>
<dbReference type="PIRSF" id="PIRSF005303">
    <property type="entry name" value="Thiam_monoph_kin"/>
    <property type="match status" value="1"/>
</dbReference>
<dbReference type="InterPro" id="IPR036676">
    <property type="entry name" value="PurM-like_C_sf"/>
</dbReference>
<dbReference type="InterPro" id="IPR016188">
    <property type="entry name" value="PurM-like_N"/>
</dbReference>
<comment type="caution">
    <text evidence="5">The sequence shown here is derived from an EMBL/GenBank/DDBJ whole genome shotgun (WGS) entry which is preliminary data.</text>
</comment>
<dbReference type="Proteomes" id="UP000005695">
    <property type="component" value="Unassembled WGS sequence"/>
</dbReference>
<feature type="domain" description="PurM-like N-terminal" evidence="3">
    <location>
        <begin position="37"/>
        <end position="151"/>
    </location>
</feature>
<dbReference type="Gene3D" id="3.90.650.10">
    <property type="entry name" value="PurM-like C-terminal domain"/>
    <property type="match status" value="1"/>
</dbReference>
<comment type="function">
    <text evidence="2">Catalyzes the ATP-dependent phosphorylation of thiamine-monophosphate (TMP) to form thiamine-pyrophosphate (TPP), the active form of vitamin B1.</text>
</comment>
<feature type="binding site" evidence="2">
    <location>
        <position position="222"/>
    </location>
    <ligand>
        <name>Mg(2+)</name>
        <dbReference type="ChEBI" id="CHEBI:18420"/>
        <label>3</label>
    </ligand>
</feature>
<dbReference type="GO" id="GO:0009030">
    <property type="term" value="F:thiamine-phosphate kinase activity"/>
    <property type="evidence" value="ECO:0007669"/>
    <property type="project" value="UniProtKB-UniRule"/>
</dbReference>
<dbReference type="HAMAP" id="MF_02128">
    <property type="entry name" value="TMP_kinase"/>
    <property type="match status" value="1"/>
</dbReference>
<comment type="catalytic activity">
    <reaction evidence="2">
        <text>thiamine phosphate + ATP = thiamine diphosphate + ADP</text>
        <dbReference type="Rhea" id="RHEA:15913"/>
        <dbReference type="ChEBI" id="CHEBI:30616"/>
        <dbReference type="ChEBI" id="CHEBI:37575"/>
        <dbReference type="ChEBI" id="CHEBI:58937"/>
        <dbReference type="ChEBI" id="CHEBI:456216"/>
        <dbReference type="EC" id="2.7.4.16"/>
    </reaction>
</comment>
<keyword evidence="6" id="KW-1185">Reference proteome</keyword>
<dbReference type="GO" id="GO:0009228">
    <property type="term" value="P:thiamine biosynthetic process"/>
    <property type="evidence" value="ECO:0007669"/>
    <property type="project" value="UniProtKB-KW"/>
</dbReference>
<evidence type="ECO:0000256" key="2">
    <source>
        <dbReference type="HAMAP-Rule" id="MF_02128"/>
    </source>
</evidence>
<dbReference type="EC" id="2.7.4.16" evidence="2"/>
<feature type="binding site" evidence="2">
    <location>
        <position position="63"/>
    </location>
    <ligand>
        <name>substrate</name>
    </ligand>
</feature>
<dbReference type="GO" id="GO:0000287">
    <property type="term" value="F:magnesium ion binding"/>
    <property type="evidence" value="ECO:0007669"/>
    <property type="project" value="UniProtKB-UniRule"/>
</dbReference>
<keyword evidence="2" id="KW-0479">Metal-binding</keyword>
<dbReference type="OrthoDB" id="9802811at2"/>
<comment type="caution">
    <text evidence="2">Lacks conserved residue(s) required for the propagation of feature annotation.</text>
</comment>
<comment type="pathway">
    <text evidence="2">Cofactor biosynthesis; thiamine diphosphate biosynthesis; thiamine diphosphate from thiamine phosphate: step 1/1.</text>
</comment>
<feature type="binding site" evidence="2">
    <location>
        <position position="54"/>
    </location>
    <ligand>
        <name>Mg(2+)</name>
        <dbReference type="ChEBI" id="CHEBI:18420"/>
        <label>4</label>
    </ligand>
</feature>
<protein>
    <recommendedName>
        <fullName evidence="2">Thiamine-monophosphate kinase</fullName>
        <shortName evidence="2">TMP kinase</shortName>
        <shortName evidence="2">Thiamine-phosphate kinase</shortName>
        <ecNumber evidence="2">2.7.4.16</ecNumber>
    </recommendedName>
</protein>
<feature type="binding site" evidence="2">
    <location>
        <position position="56"/>
    </location>
    <ligand>
        <name>Mg(2+)</name>
        <dbReference type="ChEBI" id="CHEBI:18420"/>
        <label>2</label>
    </ligand>
</feature>
<dbReference type="SUPFAM" id="SSF56042">
    <property type="entry name" value="PurM C-terminal domain-like"/>
    <property type="match status" value="1"/>
</dbReference>
<comment type="miscellaneous">
    <text evidence="2">Reaction mechanism of ThiL seems to utilize a direct, inline transfer of the gamma-phosphate of ATP to TMP rather than a phosphorylated enzyme intermediate.</text>
</comment>
<feature type="binding site" evidence="2">
    <location>
        <position position="85"/>
    </location>
    <ligand>
        <name>Mg(2+)</name>
        <dbReference type="ChEBI" id="CHEBI:18420"/>
        <label>3</label>
    </ligand>
</feature>
<dbReference type="CDD" id="cd02194">
    <property type="entry name" value="ThiL"/>
    <property type="match status" value="1"/>
</dbReference>
<feature type="binding site" evidence="2">
    <location>
        <position position="159"/>
    </location>
    <ligand>
        <name>ATP</name>
        <dbReference type="ChEBI" id="CHEBI:30616"/>
    </ligand>
</feature>
<evidence type="ECO:0000256" key="1">
    <source>
        <dbReference type="ARBA" id="ARBA00022977"/>
    </source>
</evidence>
<reference evidence="5" key="1">
    <citation type="submission" date="2006-05" db="EMBL/GenBank/DDBJ databases">
        <title>Annotation of the draft genome assembly of Desulfuromonas acetoxidans DSM 684.</title>
        <authorList>
            <consortium name="US DOE Joint Genome Institute (JGI-ORNL)"/>
            <person name="Larimer F."/>
            <person name="Land M."/>
            <person name="Hauser L."/>
        </authorList>
    </citation>
    <scope>NUCLEOTIDE SEQUENCE [LARGE SCALE GENOMIC DNA]</scope>
    <source>
        <strain evidence="5">DSM 684</strain>
    </source>
</reference>
<keyword evidence="2" id="KW-0808">Transferase</keyword>
<dbReference type="RefSeq" id="WP_006002748.1">
    <property type="nucleotide sequence ID" value="NZ_AAEW02000027.1"/>
</dbReference>
<feature type="binding site" evidence="2">
    <location>
        <position position="133"/>
    </location>
    <ligand>
        <name>Mg(2+)</name>
        <dbReference type="ChEBI" id="CHEBI:18420"/>
        <label>1</label>
    </ligand>
</feature>
<dbReference type="UniPathway" id="UPA00060">
    <property type="reaction ID" value="UER00142"/>
</dbReference>
<dbReference type="PANTHER" id="PTHR30270">
    <property type="entry name" value="THIAMINE-MONOPHOSPHATE KINASE"/>
    <property type="match status" value="1"/>
</dbReference>
<evidence type="ECO:0000259" key="3">
    <source>
        <dbReference type="Pfam" id="PF00586"/>
    </source>
</evidence>
<feature type="binding site" evidence="2">
    <location>
        <position position="39"/>
    </location>
    <ligand>
        <name>Mg(2+)</name>
        <dbReference type="ChEBI" id="CHEBI:18420"/>
        <label>4</label>
    </ligand>
</feature>
<dbReference type="Pfam" id="PF02769">
    <property type="entry name" value="AIRS_C"/>
    <property type="match status" value="1"/>
</dbReference>
<feature type="binding site" evidence="2">
    <location>
        <begin position="132"/>
        <end position="133"/>
    </location>
    <ligand>
        <name>ATP</name>
        <dbReference type="ChEBI" id="CHEBI:30616"/>
    </ligand>
</feature>
<feature type="binding site" evidence="2">
    <location>
        <position position="331"/>
    </location>
    <ligand>
        <name>substrate</name>
    </ligand>
</feature>
<feature type="binding site" evidence="2">
    <location>
        <position position="274"/>
    </location>
    <ligand>
        <name>substrate</name>
    </ligand>
</feature>
<name>Q1JW21_DESA6</name>